<dbReference type="Pfam" id="PF00742">
    <property type="entry name" value="Homoserine_dh"/>
    <property type="match status" value="1"/>
</dbReference>
<keyword evidence="16" id="KW-1185">Reference proteome</keyword>
<dbReference type="InterPro" id="IPR005106">
    <property type="entry name" value="Asp/hSer_DH_NAD-bd"/>
</dbReference>
<comment type="caution">
    <text evidence="15">The sequence shown here is derived from an EMBL/GenBank/DDBJ whole genome shotgun (WGS) entry which is preliminary data.</text>
</comment>
<evidence type="ECO:0000256" key="9">
    <source>
        <dbReference type="ARBA" id="ARBA00022697"/>
    </source>
</evidence>
<evidence type="ECO:0000313" key="16">
    <source>
        <dbReference type="Proteomes" id="UP001161391"/>
    </source>
</evidence>
<dbReference type="Pfam" id="PF03447">
    <property type="entry name" value="NAD_binding_3"/>
    <property type="match status" value="1"/>
</dbReference>
<evidence type="ECO:0000259" key="13">
    <source>
        <dbReference type="Pfam" id="PF00742"/>
    </source>
</evidence>
<evidence type="ECO:0000256" key="3">
    <source>
        <dbReference type="ARBA" id="ARBA00005062"/>
    </source>
</evidence>
<evidence type="ECO:0000259" key="12">
    <source>
        <dbReference type="Pfam" id="PF00696"/>
    </source>
</evidence>
<gene>
    <name evidence="15" type="ORF">GCM10007853_22850</name>
</gene>
<evidence type="ECO:0000256" key="1">
    <source>
        <dbReference type="ARBA" id="ARBA00004986"/>
    </source>
</evidence>
<evidence type="ECO:0000256" key="7">
    <source>
        <dbReference type="ARBA" id="ARBA00013376"/>
    </source>
</evidence>
<evidence type="ECO:0000256" key="4">
    <source>
        <dbReference type="ARBA" id="ARBA00005139"/>
    </source>
</evidence>
<dbReference type="EMBL" id="BSNK01000002">
    <property type="protein sequence ID" value="GLQ24411.1"/>
    <property type="molecule type" value="Genomic_DNA"/>
</dbReference>
<protein>
    <recommendedName>
        <fullName evidence="7">Homoserine dehydrogenase</fullName>
        <ecNumber evidence="6">1.1.1.3</ecNumber>
    </recommendedName>
</protein>
<sequence>MQKNKAERHNHALIWLRHTDTPLHARPMPVPTLVLNFGHSVLSSLSDYTEAASEIYRHYRRGYNIVAVTSAQGDQTDMLMAEARRIGPEGGTRNLPELLQLGERRSAALLALALERIGAPAFVRQARDLGLTATGDPMNAVLTGLNTGQLMQDLKDHDIVVMPGFVAIGEKDRAVLLGQGGADLTALYVADQLGAPALLLKDVDGVYDRDPKQGSDTPARRYPRVSYADVRRKAAPLIASRALDYAESVGQRFRIGAPGVAGSTQVGDVSERPIDAQTPRKMRIVMMGLGIVGGGVWRRVAEHPDRFEIVRVMVRSPDKYIDQGYPEDVLTTDSSDLFAAKPDIFIDVSGPIDPALQLTRDMLAKGVHVVSANKQAIATGGQSLLDQASPGAQLLFSSAAGGGMPVLEMCIRERGRIARVEALLNGTTNFMLGEMDRGMSYENALKLAQDRGYAEADPTSDVDGHDAAAKIRLVSLLGFGEELTPEQIARDTLAQVGNKPEPGTVLKRVARVSGDTGELVADLRLRALSPNNFLAKAEGEDAHAVFDFTDGDRYVIRGKGAGRWPTTESVMADLYDLSNSNENASN</sequence>
<evidence type="ECO:0000256" key="5">
    <source>
        <dbReference type="ARBA" id="ARBA00006753"/>
    </source>
</evidence>
<organism evidence="15 16">
    <name type="scientific">Algimonas ampicilliniresistens</name>
    <dbReference type="NCBI Taxonomy" id="1298735"/>
    <lineage>
        <taxon>Bacteria</taxon>
        <taxon>Pseudomonadati</taxon>
        <taxon>Pseudomonadota</taxon>
        <taxon>Alphaproteobacteria</taxon>
        <taxon>Maricaulales</taxon>
        <taxon>Robiginitomaculaceae</taxon>
        <taxon>Algimonas</taxon>
    </lineage>
</organism>
<proteinExistence type="inferred from homology"/>
<dbReference type="InterPro" id="IPR036291">
    <property type="entry name" value="NAD(P)-bd_dom_sf"/>
</dbReference>
<comment type="pathway">
    <text evidence="3">Amino-acid biosynthesis; L-methionine biosynthesis via de novo pathway; L-homoserine from L-aspartate: step 3/3.</text>
</comment>
<dbReference type="Gene3D" id="3.30.360.10">
    <property type="entry name" value="Dihydrodipicolinate Reductase, domain 2"/>
    <property type="match status" value="1"/>
</dbReference>
<comment type="pathway">
    <text evidence="4">Amino-acid biosynthesis; L-threonine biosynthesis; L-threonine from L-aspartate: step 1/5.</text>
</comment>
<keyword evidence="8" id="KW-0028">Amino-acid biosynthesis</keyword>
<dbReference type="EC" id="1.1.1.3" evidence="6"/>
<name>A0ABQ5VCV1_9PROT</name>
<dbReference type="Gene3D" id="3.40.50.720">
    <property type="entry name" value="NAD(P)-binding Rossmann-like Domain"/>
    <property type="match status" value="1"/>
</dbReference>
<dbReference type="InterPro" id="IPR001048">
    <property type="entry name" value="Asp/Glu/Uridylate_kinase"/>
</dbReference>
<accession>A0ABQ5VCV1</accession>
<evidence type="ECO:0000259" key="14">
    <source>
        <dbReference type="Pfam" id="PF03447"/>
    </source>
</evidence>
<reference evidence="15" key="2">
    <citation type="submission" date="2023-01" db="EMBL/GenBank/DDBJ databases">
        <title>Draft genome sequence of Algimonas ampicilliniresistens strain NBRC 108219.</title>
        <authorList>
            <person name="Sun Q."/>
            <person name="Mori K."/>
        </authorList>
    </citation>
    <scope>NUCLEOTIDE SEQUENCE</scope>
    <source>
        <strain evidence="15">NBRC 108219</strain>
    </source>
</reference>
<keyword evidence="10" id="KW-0560">Oxidoreductase</keyword>
<dbReference type="InterPro" id="IPR036393">
    <property type="entry name" value="AceGlu_kinase-like_sf"/>
</dbReference>
<keyword evidence="11" id="KW-0486">Methionine biosynthesis</keyword>
<evidence type="ECO:0000256" key="8">
    <source>
        <dbReference type="ARBA" id="ARBA00022605"/>
    </source>
</evidence>
<dbReference type="SUPFAM" id="SSF55347">
    <property type="entry name" value="Glyceraldehyde-3-phosphate dehydrogenase-like, C-terminal domain"/>
    <property type="match status" value="1"/>
</dbReference>
<dbReference type="SUPFAM" id="SSF53633">
    <property type="entry name" value="Carbamate kinase-like"/>
    <property type="match status" value="1"/>
</dbReference>
<feature type="domain" description="Aspartate/glutamate/uridylate kinase" evidence="12">
    <location>
        <begin position="32"/>
        <end position="232"/>
    </location>
</feature>
<dbReference type="InterPro" id="IPR001342">
    <property type="entry name" value="HDH_cat"/>
</dbReference>
<feature type="domain" description="Aspartate/homoserine dehydrogenase NAD-binding" evidence="14">
    <location>
        <begin position="288"/>
        <end position="389"/>
    </location>
</feature>
<dbReference type="Gene3D" id="3.40.1160.10">
    <property type="entry name" value="Acetylglutamate kinase-like"/>
    <property type="match status" value="1"/>
</dbReference>
<dbReference type="InterPro" id="IPR019811">
    <property type="entry name" value="HDH_CS"/>
</dbReference>
<dbReference type="Pfam" id="PF00696">
    <property type="entry name" value="AA_kinase"/>
    <property type="match status" value="1"/>
</dbReference>
<dbReference type="PROSITE" id="PS01042">
    <property type="entry name" value="HOMOSER_DHGENASE"/>
    <property type="match status" value="1"/>
</dbReference>
<evidence type="ECO:0000256" key="10">
    <source>
        <dbReference type="ARBA" id="ARBA00023002"/>
    </source>
</evidence>
<evidence type="ECO:0000256" key="2">
    <source>
        <dbReference type="ARBA" id="ARBA00005056"/>
    </source>
</evidence>
<keyword evidence="9" id="KW-0791">Threonine biosynthesis</keyword>
<dbReference type="Proteomes" id="UP001161391">
    <property type="component" value="Unassembled WGS sequence"/>
</dbReference>
<reference evidence="15" key="1">
    <citation type="journal article" date="2014" name="Int. J. Syst. Evol. Microbiol.">
        <title>Complete genome of a new Firmicutes species belonging to the dominant human colonic microbiota ('Ruminococcus bicirculans') reveals two chromosomes and a selective capacity to utilize plant glucans.</title>
        <authorList>
            <consortium name="NISC Comparative Sequencing Program"/>
            <person name="Wegmann U."/>
            <person name="Louis P."/>
            <person name="Goesmann A."/>
            <person name="Henrissat B."/>
            <person name="Duncan S.H."/>
            <person name="Flint H.J."/>
        </authorList>
    </citation>
    <scope>NUCLEOTIDE SEQUENCE</scope>
    <source>
        <strain evidence="15">NBRC 108219</strain>
    </source>
</reference>
<comment type="pathway">
    <text evidence="1">Amino-acid biosynthesis; L-methionine biosynthesis via de novo pathway; L-homoserine from L-aspartate: step 1/3.</text>
</comment>
<evidence type="ECO:0000256" key="11">
    <source>
        <dbReference type="ARBA" id="ARBA00023167"/>
    </source>
</evidence>
<comment type="similarity">
    <text evidence="5">Belongs to the homoserine dehydrogenase family.</text>
</comment>
<dbReference type="PANTHER" id="PTHR43331">
    <property type="entry name" value="HOMOSERINE DEHYDROGENASE"/>
    <property type="match status" value="1"/>
</dbReference>
<dbReference type="PANTHER" id="PTHR43331:SF1">
    <property type="entry name" value="HOMOSERINE DEHYDROGENASE"/>
    <property type="match status" value="1"/>
</dbReference>
<evidence type="ECO:0000256" key="6">
    <source>
        <dbReference type="ARBA" id="ARBA00013213"/>
    </source>
</evidence>
<comment type="pathway">
    <text evidence="2">Amino-acid biosynthesis; L-threonine biosynthesis; L-threonine from L-aspartate: step 3/5.</text>
</comment>
<evidence type="ECO:0000313" key="15">
    <source>
        <dbReference type="EMBL" id="GLQ24411.1"/>
    </source>
</evidence>
<feature type="domain" description="Homoserine dehydrogenase catalytic" evidence="13">
    <location>
        <begin position="414"/>
        <end position="574"/>
    </location>
</feature>
<dbReference type="SUPFAM" id="SSF51735">
    <property type="entry name" value="NAD(P)-binding Rossmann-fold domains"/>
    <property type="match status" value="1"/>
</dbReference>